<keyword evidence="5" id="KW-0539">Nucleus</keyword>
<dbReference type="InterPro" id="IPR050815">
    <property type="entry name" value="TF_fung"/>
</dbReference>
<evidence type="ECO:0000256" key="2">
    <source>
        <dbReference type="ARBA" id="ARBA00022723"/>
    </source>
</evidence>
<keyword evidence="3" id="KW-0805">Transcription regulation</keyword>
<dbReference type="Pfam" id="PF04082">
    <property type="entry name" value="Fungal_trans"/>
    <property type="match status" value="1"/>
</dbReference>
<evidence type="ECO:0000256" key="1">
    <source>
        <dbReference type="ARBA" id="ARBA00004123"/>
    </source>
</evidence>
<protein>
    <recommendedName>
        <fullName evidence="6">Xylanolytic transcriptional activator regulatory domain-containing protein</fullName>
    </recommendedName>
</protein>
<gene>
    <name evidence="7" type="ORF">ACN42_g9098</name>
</gene>
<evidence type="ECO:0000313" key="7">
    <source>
        <dbReference type="EMBL" id="KUM58065.1"/>
    </source>
</evidence>
<comment type="caution">
    <text evidence="7">The sequence shown here is derived from an EMBL/GenBank/DDBJ whole genome shotgun (WGS) entry which is preliminary data.</text>
</comment>
<evidence type="ECO:0000313" key="8">
    <source>
        <dbReference type="Proteomes" id="UP000055045"/>
    </source>
</evidence>
<dbReference type="PANTHER" id="PTHR47338">
    <property type="entry name" value="ZN(II)2CYS6 TRANSCRIPTION FACTOR (EUROFUNG)-RELATED"/>
    <property type="match status" value="1"/>
</dbReference>
<proteinExistence type="predicted"/>
<keyword evidence="2" id="KW-0479">Metal-binding</keyword>
<evidence type="ECO:0000256" key="5">
    <source>
        <dbReference type="ARBA" id="ARBA00023242"/>
    </source>
</evidence>
<evidence type="ECO:0000259" key="6">
    <source>
        <dbReference type="Pfam" id="PF04082"/>
    </source>
</evidence>
<dbReference type="GO" id="GO:0008270">
    <property type="term" value="F:zinc ion binding"/>
    <property type="evidence" value="ECO:0007669"/>
    <property type="project" value="InterPro"/>
</dbReference>
<keyword evidence="8" id="KW-1185">Reference proteome</keyword>
<name>A0A101MCQ8_PENFR</name>
<sequence>MMQLMGPRTGQEKEKEVSRELRIRIWWALFAADNWCSSSLGFPRQMKDWPRPARLPMDERLFADMDPDEPLKDPNMLCQSPGLWAPMATLIEVFSPIQELNWRAANSHELHPDQIEQDTDHLAQLLDNWESRLPRDIKLTESNLIEHSSRGTGGIFMGLHLGFHHYATLLFYQYLDTRSTTTMRAQQFAARCKHHALNYSTWLARGRQQPGCEAVYPTVGHMAIVSSSVLLHTLLFGEENELSQSRHCLEANFEALLELEEYWPIVKTMVNIPLPGEV</sequence>
<organism evidence="7 8">
    <name type="scientific">Penicillium freii</name>
    <dbReference type="NCBI Taxonomy" id="48697"/>
    <lineage>
        <taxon>Eukaryota</taxon>
        <taxon>Fungi</taxon>
        <taxon>Dikarya</taxon>
        <taxon>Ascomycota</taxon>
        <taxon>Pezizomycotina</taxon>
        <taxon>Eurotiomycetes</taxon>
        <taxon>Eurotiomycetidae</taxon>
        <taxon>Eurotiales</taxon>
        <taxon>Aspergillaceae</taxon>
        <taxon>Penicillium</taxon>
    </lineage>
</organism>
<evidence type="ECO:0000256" key="3">
    <source>
        <dbReference type="ARBA" id="ARBA00023015"/>
    </source>
</evidence>
<feature type="domain" description="Xylanolytic transcriptional activator regulatory" evidence="6">
    <location>
        <begin position="15"/>
        <end position="129"/>
    </location>
</feature>
<dbReference type="GO" id="GO:0006351">
    <property type="term" value="P:DNA-templated transcription"/>
    <property type="evidence" value="ECO:0007669"/>
    <property type="project" value="InterPro"/>
</dbReference>
<dbReference type="STRING" id="48697.A0A101MCQ8"/>
<dbReference type="CDD" id="cd12148">
    <property type="entry name" value="fungal_TF_MHR"/>
    <property type="match status" value="1"/>
</dbReference>
<reference evidence="7 8" key="1">
    <citation type="submission" date="2015-10" db="EMBL/GenBank/DDBJ databases">
        <title>Genome sequencing of Penicillium freii.</title>
        <authorList>
            <person name="Nguyen H.D."/>
            <person name="Visagie C.M."/>
            <person name="Seifert K.A."/>
        </authorList>
    </citation>
    <scope>NUCLEOTIDE SEQUENCE [LARGE SCALE GENOMIC DNA]</scope>
    <source>
        <strain evidence="7 8">DAOM 242723</strain>
    </source>
</reference>
<dbReference type="GO" id="GO:0003677">
    <property type="term" value="F:DNA binding"/>
    <property type="evidence" value="ECO:0007669"/>
    <property type="project" value="InterPro"/>
</dbReference>
<keyword evidence="4" id="KW-0804">Transcription</keyword>
<dbReference type="PANTHER" id="PTHR47338:SF16">
    <property type="entry name" value="TRANSCRIPTION FACTOR, PUTATIVE (AFU_ORTHOLOGUE AFUA_2G09360)-RELATED"/>
    <property type="match status" value="1"/>
</dbReference>
<dbReference type="Proteomes" id="UP000055045">
    <property type="component" value="Unassembled WGS sequence"/>
</dbReference>
<dbReference type="GO" id="GO:0000981">
    <property type="term" value="F:DNA-binding transcription factor activity, RNA polymerase II-specific"/>
    <property type="evidence" value="ECO:0007669"/>
    <property type="project" value="InterPro"/>
</dbReference>
<comment type="subcellular location">
    <subcellularLocation>
        <location evidence="1">Nucleus</location>
    </subcellularLocation>
</comment>
<evidence type="ECO:0000256" key="4">
    <source>
        <dbReference type="ARBA" id="ARBA00023163"/>
    </source>
</evidence>
<dbReference type="InterPro" id="IPR007219">
    <property type="entry name" value="XnlR_reg_dom"/>
</dbReference>
<dbReference type="AlphaFoldDB" id="A0A101MCQ8"/>
<accession>A0A101MCQ8</accession>
<dbReference type="EMBL" id="LLXE01000311">
    <property type="protein sequence ID" value="KUM58065.1"/>
    <property type="molecule type" value="Genomic_DNA"/>
</dbReference>
<dbReference type="GO" id="GO:0005634">
    <property type="term" value="C:nucleus"/>
    <property type="evidence" value="ECO:0007669"/>
    <property type="project" value="UniProtKB-SubCell"/>
</dbReference>